<evidence type="ECO:0000313" key="2">
    <source>
        <dbReference type="Proteomes" id="UP000187735"/>
    </source>
</evidence>
<name>A0A1P8WBK2_9PLAN</name>
<protein>
    <recommendedName>
        <fullName evidence="3">SGNH hydrolase-type esterase domain-containing protein</fullName>
    </recommendedName>
</protein>
<dbReference type="EMBL" id="CP017641">
    <property type="protein sequence ID" value="APZ91447.1"/>
    <property type="molecule type" value="Genomic_DNA"/>
</dbReference>
<evidence type="ECO:0000313" key="1">
    <source>
        <dbReference type="EMBL" id="APZ91447.1"/>
    </source>
</evidence>
<proteinExistence type="predicted"/>
<dbReference type="OrthoDB" id="5562484at2"/>
<dbReference type="SUPFAM" id="SSF52266">
    <property type="entry name" value="SGNH hydrolase"/>
    <property type="match status" value="1"/>
</dbReference>
<sequence>MANETQAATTLILLGASNLTLAWPRLMAVVEQRFPAQRNVYTAHGMGRSFLADRSAFGIRQLPGILKSSLWDGLRQSVDAAQPPRVLITDLGNDLVYGSSPEEVAAAADECIQRLKAWRSDCRFVMTRPPVQPVSSLGPLRFSFFRRVLFPTCRLTLPSIKSQTVELDARVQELAARHDIPLFLPDPAWYGLDPIHVMRRFQSTAFGQAMELWGDETADASGPSGAKHPRPTADVRWVWGRERKTPQPVETRNGTRVFAY</sequence>
<dbReference type="Proteomes" id="UP000187735">
    <property type="component" value="Chromosome"/>
</dbReference>
<reference evidence="1 2" key="1">
    <citation type="journal article" date="2016" name="Front. Microbiol.">
        <title>Fuerstia marisgermanicae gen. nov., sp. nov., an Unusual Member of the Phylum Planctomycetes from the German Wadden Sea.</title>
        <authorList>
            <person name="Kohn T."/>
            <person name="Heuer A."/>
            <person name="Jogler M."/>
            <person name="Vollmers J."/>
            <person name="Boedeker C."/>
            <person name="Bunk B."/>
            <person name="Rast P."/>
            <person name="Borchert D."/>
            <person name="Glockner I."/>
            <person name="Freese H.M."/>
            <person name="Klenk H.P."/>
            <person name="Overmann J."/>
            <person name="Kaster A.K."/>
            <person name="Rohde M."/>
            <person name="Wiegand S."/>
            <person name="Jogler C."/>
        </authorList>
    </citation>
    <scope>NUCLEOTIDE SEQUENCE [LARGE SCALE GENOMIC DNA]</scope>
    <source>
        <strain evidence="1 2">NH11</strain>
    </source>
</reference>
<evidence type="ECO:0008006" key="3">
    <source>
        <dbReference type="Google" id="ProtNLM"/>
    </source>
</evidence>
<dbReference type="AlphaFoldDB" id="A0A1P8WBK2"/>
<dbReference type="KEGG" id="fmr:Fuma_01035"/>
<dbReference type="RefSeq" id="WP_077023208.1">
    <property type="nucleotide sequence ID" value="NZ_CP017641.1"/>
</dbReference>
<organism evidence="1 2">
    <name type="scientific">Fuerstiella marisgermanici</name>
    <dbReference type="NCBI Taxonomy" id="1891926"/>
    <lineage>
        <taxon>Bacteria</taxon>
        <taxon>Pseudomonadati</taxon>
        <taxon>Planctomycetota</taxon>
        <taxon>Planctomycetia</taxon>
        <taxon>Planctomycetales</taxon>
        <taxon>Planctomycetaceae</taxon>
        <taxon>Fuerstiella</taxon>
    </lineage>
</organism>
<keyword evidence="2" id="KW-1185">Reference proteome</keyword>
<gene>
    <name evidence="1" type="ORF">Fuma_01035</name>
</gene>
<accession>A0A1P8WBK2</accession>
<dbReference type="STRING" id="1891926.Fuma_01035"/>